<evidence type="ECO:0000256" key="1">
    <source>
        <dbReference type="ARBA" id="ARBA00022722"/>
    </source>
</evidence>
<evidence type="ECO:0000256" key="2">
    <source>
        <dbReference type="ARBA" id="ARBA00022801"/>
    </source>
</evidence>
<dbReference type="HAMAP" id="MF_03040">
    <property type="entry name" value="USB1"/>
    <property type="match status" value="1"/>
</dbReference>
<dbReference type="GO" id="GO:0034477">
    <property type="term" value="P:U6 snRNA 3'-end processing"/>
    <property type="evidence" value="ECO:0007669"/>
    <property type="project" value="UniProtKB-UniRule"/>
</dbReference>
<protein>
    <recommendedName>
        <fullName evidence="6">U6 snRNA phosphodiesterase</fullName>
        <ecNumber evidence="6">3.1.4.-</ecNumber>
    </recommendedName>
</protein>
<evidence type="ECO:0000256" key="3">
    <source>
        <dbReference type="ARBA" id="ARBA00023239"/>
    </source>
</evidence>
<evidence type="ECO:0000256" key="6">
    <source>
        <dbReference type="HAMAP-Rule" id="MF_03040"/>
    </source>
</evidence>
<evidence type="ECO:0000313" key="8">
    <source>
        <dbReference type="EMBL" id="CAL1539978.1"/>
    </source>
</evidence>
<evidence type="ECO:0000256" key="4">
    <source>
        <dbReference type="ARBA" id="ARBA00023242"/>
    </source>
</evidence>
<comment type="subcellular location">
    <subcellularLocation>
        <location evidence="6">Nucleus</location>
    </subcellularLocation>
</comment>
<evidence type="ECO:0000256" key="7">
    <source>
        <dbReference type="SAM" id="MobiDB-lite"/>
    </source>
</evidence>
<dbReference type="GO" id="GO:0016829">
    <property type="term" value="F:lyase activity"/>
    <property type="evidence" value="ECO:0007669"/>
    <property type="project" value="UniProtKB-KW"/>
</dbReference>
<dbReference type="PANTHER" id="PTHR13522">
    <property type="entry name" value="U6 SNRNA PHOSPHODIESTERASE 1"/>
    <property type="match status" value="1"/>
</dbReference>
<dbReference type="EC" id="3.1.4.-" evidence="6"/>
<feature type="region of interest" description="Disordered" evidence="7">
    <location>
        <begin position="1"/>
        <end position="25"/>
    </location>
</feature>
<dbReference type="Pfam" id="PF09749">
    <property type="entry name" value="HVSL"/>
    <property type="match status" value="1"/>
</dbReference>
<reference evidence="8 9" key="1">
    <citation type="submission" date="2024-04" db="EMBL/GenBank/DDBJ databases">
        <authorList>
            <consortium name="Genoscope - CEA"/>
            <person name="William W."/>
        </authorList>
    </citation>
    <scope>NUCLEOTIDE SEQUENCE [LARGE SCALE GENOMIC DNA]</scope>
</reference>
<comment type="function">
    <text evidence="6">Phosphodiesterase responsible for the U6 snRNA 3' end processing. Acts as an exoribonuclease (RNase) responsible for trimming the poly(U) tract of the last nucleotides in the pre-U6 snRNA molecule, leading to the formation of mature U6 snRNA.</text>
</comment>
<dbReference type="EMBL" id="CAXITT010000365">
    <property type="protein sequence ID" value="CAL1539978.1"/>
    <property type="molecule type" value="Genomic_DNA"/>
</dbReference>
<dbReference type="InterPro" id="IPR027521">
    <property type="entry name" value="Usb1"/>
</dbReference>
<sequence>MNRLVSYTESSEEEDTQTLLNSPEKSVSSFELKNNRTTYIHENESIELNKCNTDTSKEERDKNDILPNNYAVPRSAPVQTTDRKLEYDTCRKRKLNEEGRDDIKRLYVPDSVQAMFQHQKWIDKPSEHGNRVRSFPHLEGNWATHVFIPVEGGAKLVQFVQSILRILEPVKFQAFPEFHISLSRTVTIRHHWIEPLVDSLRDSLRLMKSFMSDLLAIKLFTNDEKTRTFVCLELSQDETDFIDFVKAVDKSFGEFKLPSYYKDPSFHISIGWCLGDVVNQISEETLLKAKGMLGHFVAENTELSVIVVQQICCRAGNKSFVITLKD</sequence>
<accession>A0AAV2I6F6</accession>
<comment type="caution">
    <text evidence="8">The sequence shown here is derived from an EMBL/GenBank/DDBJ whole genome shotgun (WGS) entry which is preliminary data.</text>
</comment>
<comment type="catalytic activity">
    <reaction evidence="5">
        <text>a 3'-end uridylyl-uridine-RNA = a 3'-end 2',3'-cyclophospho-uridine-RNA + uridine</text>
        <dbReference type="Rhea" id="RHEA:46052"/>
        <dbReference type="Rhea" id="RHEA-COMP:17384"/>
        <dbReference type="Rhea" id="RHEA-COMP:17385"/>
        <dbReference type="ChEBI" id="CHEBI:16704"/>
        <dbReference type="ChEBI" id="CHEBI:85643"/>
        <dbReference type="ChEBI" id="CHEBI:85644"/>
    </reaction>
    <physiologicalReaction direction="left-to-right" evidence="5">
        <dbReference type="Rhea" id="RHEA:46053"/>
    </physiologicalReaction>
</comment>
<keyword evidence="2 6" id="KW-0378">Hydrolase</keyword>
<feature type="active site" description="Proton donor/acceptor" evidence="6">
    <location>
        <position position="267"/>
    </location>
</feature>
<keyword evidence="1 6" id="KW-0540">Nuclease</keyword>
<comment type="similarity">
    <text evidence="6">Belongs to the 2H phosphoesterase superfamily. USB1 family.</text>
</comment>
<gene>
    <name evidence="8" type="ORF">GSLYS_00013711001</name>
</gene>
<dbReference type="PANTHER" id="PTHR13522:SF3">
    <property type="entry name" value="U6 SNRNA PHOSPHODIESTERASE 1"/>
    <property type="match status" value="1"/>
</dbReference>
<keyword evidence="3" id="KW-0456">Lyase</keyword>
<dbReference type="Gene3D" id="3.90.1140.10">
    <property type="entry name" value="Cyclic phosphodiesterase"/>
    <property type="match status" value="1"/>
</dbReference>
<proteinExistence type="inferred from homology"/>
<keyword evidence="4 6" id="KW-0539">Nucleus</keyword>
<dbReference type="Proteomes" id="UP001497497">
    <property type="component" value="Unassembled WGS sequence"/>
</dbReference>
<dbReference type="AlphaFoldDB" id="A0AAV2I6F6"/>
<organism evidence="8 9">
    <name type="scientific">Lymnaea stagnalis</name>
    <name type="common">Great pond snail</name>
    <name type="synonym">Helix stagnalis</name>
    <dbReference type="NCBI Taxonomy" id="6523"/>
    <lineage>
        <taxon>Eukaryota</taxon>
        <taxon>Metazoa</taxon>
        <taxon>Spiralia</taxon>
        <taxon>Lophotrochozoa</taxon>
        <taxon>Mollusca</taxon>
        <taxon>Gastropoda</taxon>
        <taxon>Heterobranchia</taxon>
        <taxon>Euthyneura</taxon>
        <taxon>Panpulmonata</taxon>
        <taxon>Hygrophila</taxon>
        <taxon>Lymnaeoidea</taxon>
        <taxon>Lymnaeidae</taxon>
        <taxon>Lymnaea</taxon>
    </lineage>
</organism>
<dbReference type="GO" id="GO:0005634">
    <property type="term" value="C:nucleus"/>
    <property type="evidence" value="ECO:0007669"/>
    <property type="project" value="UniProtKB-SubCell"/>
</dbReference>
<keyword evidence="9" id="KW-1185">Reference proteome</keyword>
<evidence type="ECO:0000313" key="9">
    <source>
        <dbReference type="Proteomes" id="UP001497497"/>
    </source>
</evidence>
<feature type="active site" description="Proton donor/acceptor" evidence="6">
    <location>
        <position position="179"/>
    </location>
</feature>
<name>A0AAV2I6F6_LYMST</name>
<dbReference type="GO" id="GO:1990838">
    <property type="term" value="F:poly(U)-specific exoribonuclease activity, producing 3' uridine cyclic phosphate ends"/>
    <property type="evidence" value="ECO:0007669"/>
    <property type="project" value="UniProtKB-UniRule"/>
</dbReference>
<evidence type="ECO:0000256" key="5">
    <source>
        <dbReference type="ARBA" id="ARBA00029300"/>
    </source>
</evidence>